<protein>
    <submittedName>
        <fullName evidence="1">Uncharacterized protein</fullName>
    </submittedName>
</protein>
<evidence type="ECO:0000313" key="1">
    <source>
        <dbReference type="EMBL" id="RIY41357.1"/>
    </source>
</evidence>
<organism evidence="1 2">
    <name type="scientific">Neopusillimonas maritima</name>
    <dbReference type="NCBI Taxonomy" id="2026239"/>
    <lineage>
        <taxon>Bacteria</taxon>
        <taxon>Pseudomonadati</taxon>
        <taxon>Pseudomonadota</taxon>
        <taxon>Betaproteobacteria</taxon>
        <taxon>Burkholderiales</taxon>
        <taxon>Alcaligenaceae</taxon>
        <taxon>Neopusillimonas</taxon>
    </lineage>
</organism>
<accession>A0A3A1YZ24</accession>
<proteinExistence type="predicted"/>
<reference evidence="1 2" key="1">
    <citation type="submission" date="2017-08" db="EMBL/GenBank/DDBJ databases">
        <title>Pusillimonas indicus sp. nov., a member of the family Alcaligenaceae isolated from surface seawater.</title>
        <authorList>
            <person name="Li J."/>
        </authorList>
    </citation>
    <scope>NUCLEOTIDE SEQUENCE [LARGE SCALE GENOMIC DNA]</scope>
    <source>
        <strain evidence="1 2">L52-1-41</strain>
    </source>
</reference>
<gene>
    <name evidence="1" type="ORF">CJP73_07455</name>
</gene>
<dbReference type="EMBL" id="NQYH01000004">
    <property type="protein sequence ID" value="RIY41357.1"/>
    <property type="molecule type" value="Genomic_DNA"/>
</dbReference>
<sequence length="75" mass="8938">MQAAPNSQMHRHLFSRFPKFTSHDAEEVRHQVSRIFCDHDLEFRMRHERNITGTWRTAHCTSIPPFICNTLLCSR</sequence>
<dbReference type="AlphaFoldDB" id="A0A3A1YZ24"/>
<comment type="caution">
    <text evidence="1">The sequence shown here is derived from an EMBL/GenBank/DDBJ whole genome shotgun (WGS) entry which is preliminary data.</text>
</comment>
<evidence type="ECO:0000313" key="2">
    <source>
        <dbReference type="Proteomes" id="UP000266206"/>
    </source>
</evidence>
<name>A0A3A1YZ24_9BURK</name>
<dbReference type="Proteomes" id="UP000266206">
    <property type="component" value="Unassembled WGS sequence"/>
</dbReference>